<accession>A0A5E4TX90</accession>
<organism evidence="2 3">
    <name type="scientific">Pandoraea terrae</name>
    <dbReference type="NCBI Taxonomy" id="1537710"/>
    <lineage>
        <taxon>Bacteria</taxon>
        <taxon>Pseudomonadati</taxon>
        <taxon>Pseudomonadota</taxon>
        <taxon>Betaproteobacteria</taxon>
        <taxon>Burkholderiales</taxon>
        <taxon>Burkholderiaceae</taxon>
        <taxon>Pandoraea</taxon>
    </lineage>
</organism>
<evidence type="ECO:0000256" key="1">
    <source>
        <dbReference type="SAM" id="MobiDB-lite"/>
    </source>
</evidence>
<dbReference type="RefSeq" id="WP_150696469.1">
    <property type="nucleotide sequence ID" value="NZ_CABPRZ010000005.1"/>
</dbReference>
<dbReference type="EMBL" id="CABPRZ010000005">
    <property type="protein sequence ID" value="VVD90529.1"/>
    <property type="molecule type" value="Genomic_DNA"/>
</dbReference>
<gene>
    <name evidence="2" type="ORF">PTE30175_01528</name>
</gene>
<feature type="region of interest" description="Disordered" evidence="1">
    <location>
        <begin position="1"/>
        <end position="28"/>
    </location>
</feature>
<sequence>MTRQTAVSPELPSLGGGAAQPQGSAERTDVVLDPGSDPYARVAVQAYINACSAEQPWLAEALCRRFDIPAGASSTAARLWRLFHAAQLQARAAGEFDEAAWLHVTLCLRATLGAMNQ</sequence>
<dbReference type="AlphaFoldDB" id="A0A5E4TX90"/>
<name>A0A5E4TX90_9BURK</name>
<dbReference type="Proteomes" id="UP000414233">
    <property type="component" value="Unassembled WGS sequence"/>
</dbReference>
<dbReference type="OrthoDB" id="8942950at2"/>
<evidence type="ECO:0000313" key="2">
    <source>
        <dbReference type="EMBL" id="VVD90529.1"/>
    </source>
</evidence>
<proteinExistence type="predicted"/>
<reference evidence="2 3" key="1">
    <citation type="submission" date="2019-08" db="EMBL/GenBank/DDBJ databases">
        <authorList>
            <person name="Peeters C."/>
        </authorList>
    </citation>
    <scope>NUCLEOTIDE SEQUENCE [LARGE SCALE GENOMIC DNA]</scope>
    <source>
        <strain evidence="2 3">LMG 30175</strain>
    </source>
</reference>
<protein>
    <submittedName>
        <fullName evidence="2">Uncharacterized protein</fullName>
    </submittedName>
</protein>
<evidence type="ECO:0000313" key="3">
    <source>
        <dbReference type="Proteomes" id="UP000414233"/>
    </source>
</evidence>
<keyword evidence="3" id="KW-1185">Reference proteome</keyword>